<evidence type="ECO:0008006" key="4">
    <source>
        <dbReference type="Google" id="ProtNLM"/>
    </source>
</evidence>
<feature type="transmembrane region" description="Helical" evidence="1">
    <location>
        <begin position="91"/>
        <end position="112"/>
    </location>
</feature>
<dbReference type="EMBL" id="JBHSAW010000010">
    <property type="protein sequence ID" value="MFC4097281.1"/>
    <property type="molecule type" value="Genomic_DNA"/>
</dbReference>
<feature type="transmembrane region" description="Helical" evidence="1">
    <location>
        <begin position="124"/>
        <end position="143"/>
    </location>
</feature>
<keyword evidence="1" id="KW-0812">Transmembrane</keyword>
<name>A0ABV8JUH1_9FLAO</name>
<sequence length="147" mass="16613">MNLLIVLLATGLATIVMTIFSHVLSWYTAYVFNEAHLLNLLFDNAKESKKRRKNINHINGWLVHIAIGLGMAIGLYFAYLTPFLMNNLLKAIAWGILAGALGIIGWCLLFNVYDKPEKTSLKPFFVQLVIAHILFALTCFIVFKFSH</sequence>
<evidence type="ECO:0000313" key="3">
    <source>
        <dbReference type="Proteomes" id="UP001595814"/>
    </source>
</evidence>
<accession>A0ABV8JUH1</accession>
<evidence type="ECO:0000256" key="1">
    <source>
        <dbReference type="SAM" id="Phobius"/>
    </source>
</evidence>
<gene>
    <name evidence="2" type="ORF">ACFOUT_15425</name>
</gene>
<dbReference type="Proteomes" id="UP001595814">
    <property type="component" value="Unassembled WGS sequence"/>
</dbReference>
<feature type="transmembrane region" description="Helical" evidence="1">
    <location>
        <begin position="61"/>
        <end position="79"/>
    </location>
</feature>
<proteinExistence type="predicted"/>
<comment type="caution">
    <text evidence="2">The sequence shown here is derived from an EMBL/GenBank/DDBJ whole genome shotgun (WGS) entry which is preliminary data.</text>
</comment>
<evidence type="ECO:0000313" key="2">
    <source>
        <dbReference type="EMBL" id="MFC4097281.1"/>
    </source>
</evidence>
<keyword evidence="1" id="KW-0472">Membrane</keyword>
<reference evidence="3" key="1">
    <citation type="journal article" date="2019" name="Int. J. Syst. Evol. Microbiol.">
        <title>The Global Catalogue of Microorganisms (GCM) 10K type strain sequencing project: providing services to taxonomists for standard genome sequencing and annotation.</title>
        <authorList>
            <consortium name="The Broad Institute Genomics Platform"/>
            <consortium name="The Broad Institute Genome Sequencing Center for Infectious Disease"/>
            <person name="Wu L."/>
            <person name="Ma J."/>
        </authorList>
    </citation>
    <scope>NUCLEOTIDE SEQUENCE [LARGE SCALE GENOMIC DNA]</scope>
    <source>
        <strain evidence="3">CECT 7477</strain>
    </source>
</reference>
<keyword evidence="1" id="KW-1133">Transmembrane helix</keyword>
<organism evidence="2 3">
    <name type="scientific">Euzebyella saccharophila</name>
    <dbReference type="NCBI Taxonomy" id="679664"/>
    <lineage>
        <taxon>Bacteria</taxon>
        <taxon>Pseudomonadati</taxon>
        <taxon>Bacteroidota</taxon>
        <taxon>Flavobacteriia</taxon>
        <taxon>Flavobacteriales</taxon>
        <taxon>Flavobacteriaceae</taxon>
        <taxon>Euzebyella</taxon>
    </lineage>
</organism>
<keyword evidence="3" id="KW-1185">Reference proteome</keyword>
<dbReference type="RefSeq" id="WP_192461975.1">
    <property type="nucleotide sequence ID" value="NZ_JACYFJ010000002.1"/>
</dbReference>
<protein>
    <recommendedName>
        <fullName evidence="4">DUF2938 domain-containing protein</fullName>
    </recommendedName>
</protein>